<evidence type="ECO:0000313" key="12">
    <source>
        <dbReference type="Proteomes" id="UP000304864"/>
    </source>
</evidence>
<keyword evidence="6 7" id="KW-0067">ATP-binding</keyword>
<dbReference type="UniPathway" id="UPA00219"/>
<dbReference type="PANTHER" id="PTHR43692">
    <property type="entry name" value="UDP-N-ACETYLMURAMOYLALANINE--D-GLUTAMATE LIGASE"/>
    <property type="match status" value="1"/>
</dbReference>
<dbReference type="SUPFAM" id="SSF51984">
    <property type="entry name" value="MurCD N-terminal domain"/>
    <property type="match status" value="1"/>
</dbReference>
<dbReference type="NCBIfam" id="TIGR01087">
    <property type="entry name" value="murD"/>
    <property type="match status" value="1"/>
</dbReference>
<evidence type="ECO:0000259" key="10">
    <source>
        <dbReference type="Pfam" id="PF08245"/>
    </source>
</evidence>
<dbReference type="GO" id="GO:0051301">
    <property type="term" value="P:cell division"/>
    <property type="evidence" value="ECO:0007669"/>
    <property type="project" value="UniProtKB-KW"/>
</dbReference>
<name>A0A4P9K6K2_9GAMM</name>
<dbReference type="EMBL" id="CP040602">
    <property type="protein sequence ID" value="QCU90639.1"/>
    <property type="molecule type" value="Genomic_DNA"/>
</dbReference>
<comment type="catalytic activity">
    <reaction evidence="7 8">
        <text>UDP-N-acetyl-alpha-D-muramoyl-L-alanine + D-glutamate + ATP = UDP-N-acetyl-alpha-D-muramoyl-L-alanyl-D-glutamate + ADP + phosphate + H(+)</text>
        <dbReference type="Rhea" id="RHEA:16429"/>
        <dbReference type="ChEBI" id="CHEBI:15378"/>
        <dbReference type="ChEBI" id="CHEBI:29986"/>
        <dbReference type="ChEBI" id="CHEBI:30616"/>
        <dbReference type="ChEBI" id="CHEBI:43474"/>
        <dbReference type="ChEBI" id="CHEBI:83898"/>
        <dbReference type="ChEBI" id="CHEBI:83900"/>
        <dbReference type="ChEBI" id="CHEBI:456216"/>
        <dbReference type="EC" id="6.3.2.9"/>
    </reaction>
</comment>
<sequence>MYLVAGLGVTGQSVLRYFHSQGENCLAFDTRADFDISSLQQEFSEVEFALQELPSGWLPRFDTVVLSPGISKAEPWVEALRRSGKQVIGDIELFARAVGAPVIAITGSNGKSTVTTLTGMALQQAGYQVGVGGNIGEPALDLLIDDNEYDVYVLELSSFQLETTYSLQTESSTVLNISEDHMDRYNGIEDYIQAKTKVFADTEFAVIPFGFSEFAMVHHGQLLHFGLKQVNELTDMDYGIVELDGKLYLGHGQTAQVAIEDMLLQGGHHQLNALAMLALCRPFQVENTHFIEVLKRFNGLPHRTQLIANHNQISWVNDSKGTNVGATITAIESLGAACSGELVLIAGGVGKDADFSGLKIPVEQFCKTVVLFGRDREDIYHAIQATDLQNEREVDVLLVEDLNEAVNRAKQIATSGDCVLFSPACASFDQFSNYVQRGEVFESLVKQCCVE</sequence>
<keyword evidence="7 8" id="KW-0573">Peptidoglycan synthesis</keyword>
<evidence type="ECO:0000259" key="9">
    <source>
        <dbReference type="Pfam" id="PF02875"/>
    </source>
</evidence>
<evidence type="ECO:0000256" key="8">
    <source>
        <dbReference type="RuleBase" id="RU003664"/>
    </source>
</evidence>
<evidence type="ECO:0000256" key="2">
    <source>
        <dbReference type="ARBA" id="ARBA00004752"/>
    </source>
</evidence>
<feature type="domain" description="Mur ligase C-terminal" evidence="9">
    <location>
        <begin position="302"/>
        <end position="425"/>
    </location>
</feature>
<dbReference type="HAMAP" id="MF_00639">
    <property type="entry name" value="MurD"/>
    <property type="match status" value="1"/>
</dbReference>
<keyword evidence="7 8" id="KW-0133">Cell shape</keyword>
<evidence type="ECO:0000313" key="11">
    <source>
        <dbReference type="EMBL" id="QCU90639.1"/>
    </source>
</evidence>
<comment type="pathway">
    <text evidence="2 7 8">Cell wall biogenesis; peptidoglycan biosynthesis.</text>
</comment>
<comment type="similarity">
    <text evidence="7">Belongs to the MurCDEF family.</text>
</comment>
<dbReference type="GO" id="GO:0008360">
    <property type="term" value="P:regulation of cell shape"/>
    <property type="evidence" value="ECO:0007669"/>
    <property type="project" value="UniProtKB-KW"/>
</dbReference>
<gene>
    <name evidence="7 11" type="primary">murD</name>
    <name evidence="11" type="ORF">FE785_08330</name>
</gene>
<feature type="domain" description="Mur ligase central" evidence="10">
    <location>
        <begin position="105"/>
        <end position="279"/>
    </location>
</feature>
<evidence type="ECO:0000256" key="6">
    <source>
        <dbReference type="ARBA" id="ARBA00022840"/>
    </source>
</evidence>
<evidence type="ECO:0000256" key="3">
    <source>
        <dbReference type="ARBA" id="ARBA00022490"/>
    </source>
</evidence>
<keyword evidence="7 8" id="KW-0961">Cell wall biogenesis/degradation</keyword>
<keyword evidence="5 7" id="KW-0547">Nucleotide-binding</keyword>
<dbReference type="Gene3D" id="3.40.1190.10">
    <property type="entry name" value="Mur-like, catalytic domain"/>
    <property type="match status" value="1"/>
</dbReference>
<dbReference type="GO" id="GO:0008764">
    <property type="term" value="F:UDP-N-acetylmuramoylalanine-D-glutamate ligase activity"/>
    <property type="evidence" value="ECO:0007669"/>
    <property type="project" value="UniProtKB-UniRule"/>
</dbReference>
<dbReference type="InterPro" id="IPR036615">
    <property type="entry name" value="Mur_ligase_C_dom_sf"/>
</dbReference>
<dbReference type="Gene3D" id="3.40.50.720">
    <property type="entry name" value="NAD(P)-binding Rossmann-like Domain"/>
    <property type="match status" value="1"/>
</dbReference>
<evidence type="ECO:0000256" key="7">
    <source>
        <dbReference type="HAMAP-Rule" id="MF_00639"/>
    </source>
</evidence>
<dbReference type="Gene3D" id="3.90.190.20">
    <property type="entry name" value="Mur ligase, C-terminal domain"/>
    <property type="match status" value="1"/>
</dbReference>
<organism evidence="11 12">
    <name type="scientific">Thiomicrorhabdus sediminis</name>
    <dbReference type="NCBI Taxonomy" id="2580412"/>
    <lineage>
        <taxon>Bacteria</taxon>
        <taxon>Pseudomonadati</taxon>
        <taxon>Pseudomonadota</taxon>
        <taxon>Gammaproteobacteria</taxon>
        <taxon>Thiotrichales</taxon>
        <taxon>Piscirickettsiaceae</taxon>
        <taxon>Thiomicrorhabdus</taxon>
    </lineage>
</organism>
<protein>
    <recommendedName>
        <fullName evidence="7 8">UDP-N-acetylmuramoylalanine--D-glutamate ligase</fullName>
        <ecNumber evidence="7 8">6.3.2.9</ecNumber>
    </recommendedName>
    <alternativeName>
        <fullName evidence="7">D-glutamic acid-adding enzyme</fullName>
    </alternativeName>
    <alternativeName>
        <fullName evidence="7">UDP-N-acetylmuramoyl-L-alanyl-D-glutamate synthetase</fullName>
    </alternativeName>
</protein>
<dbReference type="InterPro" id="IPR013221">
    <property type="entry name" value="Mur_ligase_cen"/>
</dbReference>
<dbReference type="Pfam" id="PF02875">
    <property type="entry name" value="Mur_ligase_C"/>
    <property type="match status" value="1"/>
</dbReference>
<evidence type="ECO:0000256" key="5">
    <source>
        <dbReference type="ARBA" id="ARBA00022741"/>
    </source>
</evidence>
<dbReference type="GO" id="GO:0005524">
    <property type="term" value="F:ATP binding"/>
    <property type="evidence" value="ECO:0007669"/>
    <property type="project" value="UniProtKB-UniRule"/>
</dbReference>
<proteinExistence type="inferred from homology"/>
<dbReference type="SUPFAM" id="SSF53244">
    <property type="entry name" value="MurD-like peptide ligases, peptide-binding domain"/>
    <property type="match status" value="1"/>
</dbReference>
<keyword evidence="7 8" id="KW-0131">Cell cycle</keyword>
<dbReference type="Pfam" id="PF08245">
    <property type="entry name" value="Mur_ligase_M"/>
    <property type="match status" value="1"/>
</dbReference>
<accession>A0A4P9K6K2</accession>
<dbReference type="SUPFAM" id="SSF53623">
    <property type="entry name" value="MurD-like peptide ligases, catalytic domain"/>
    <property type="match status" value="1"/>
</dbReference>
<dbReference type="AlphaFoldDB" id="A0A4P9K6K2"/>
<evidence type="ECO:0000256" key="4">
    <source>
        <dbReference type="ARBA" id="ARBA00022598"/>
    </source>
</evidence>
<comment type="subcellular location">
    <subcellularLocation>
        <location evidence="1 7 8">Cytoplasm</location>
    </subcellularLocation>
</comment>
<dbReference type="RefSeq" id="WP_138565313.1">
    <property type="nucleotide sequence ID" value="NZ_CP040602.1"/>
</dbReference>
<dbReference type="InterPro" id="IPR036565">
    <property type="entry name" value="Mur-like_cat_sf"/>
</dbReference>
<dbReference type="Proteomes" id="UP000304864">
    <property type="component" value="Chromosome"/>
</dbReference>
<keyword evidence="7 8" id="KW-0132">Cell division</keyword>
<keyword evidence="4 7" id="KW-0436">Ligase</keyword>
<dbReference type="GO" id="GO:0009252">
    <property type="term" value="P:peptidoglycan biosynthetic process"/>
    <property type="evidence" value="ECO:0007669"/>
    <property type="project" value="UniProtKB-UniRule"/>
</dbReference>
<dbReference type="GO" id="GO:0071555">
    <property type="term" value="P:cell wall organization"/>
    <property type="evidence" value="ECO:0007669"/>
    <property type="project" value="UniProtKB-KW"/>
</dbReference>
<feature type="binding site" evidence="7">
    <location>
        <begin position="107"/>
        <end position="113"/>
    </location>
    <ligand>
        <name>ATP</name>
        <dbReference type="ChEBI" id="CHEBI:30616"/>
    </ligand>
</feature>
<dbReference type="InterPro" id="IPR004101">
    <property type="entry name" value="Mur_ligase_C"/>
</dbReference>
<dbReference type="InterPro" id="IPR005762">
    <property type="entry name" value="MurD"/>
</dbReference>
<comment type="function">
    <text evidence="7 8">Cell wall formation. Catalyzes the addition of glutamate to the nucleotide precursor UDP-N-acetylmuramoyl-L-alanine (UMA).</text>
</comment>
<keyword evidence="3 7" id="KW-0963">Cytoplasm</keyword>
<evidence type="ECO:0000256" key="1">
    <source>
        <dbReference type="ARBA" id="ARBA00004496"/>
    </source>
</evidence>
<dbReference type="PANTHER" id="PTHR43692:SF1">
    <property type="entry name" value="UDP-N-ACETYLMURAMOYLALANINE--D-GLUTAMATE LIGASE"/>
    <property type="match status" value="1"/>
</dbReference>
<keyword evidence="12" id="KW-1185">Reference proteome</keyword>
<dbReference type="Pfam" id="PF21799">
    <property type="entry name" value="MurD-like_N"/>
    <property type="match status" value="1"/>
</dbReference>
<dbReference type="EC" id="6.3.2.9" evidence="7 8"/>
<dbReference type="KEGG" id="thig:FE785_08330"/>
<reference evidence="11 12" key="1">
    <citation type="submission" date="2019-05" db="EMBL/GenBank/DDBJ databases">
        <title>Thiomicrorhabdus sediminis sp. nov, a novel sulfur-oxidizing bacterium isolated from coastal sediment.</title>
        <authorList>
            <person name="Liu X."/>
        </authorList>
    </citation>
    <scope>NUCLEOTIDE SEQUENCE [LARGE SCALE GENOMIC DNA]</scope>
    <source>
        <strain evidence="11 12">G1</strain>
    </source>
</reference>
<dbReference type="OrthoDB" id="9809796at2"/>
<dbReference type="GO" id="GO:0005737">
    <property type="term" value="C:cytoplasm"/>
    <property type="evidence" value="ECO:0007669"/>
    <property type="project" value="UniProtKB-SubCell"/>
</dbReference>